<feature type="compositionally biased region" description="Polar residues" evidence="1">
    <location>
        <begin position="156"/>
        <end position="168"/>
    </location>
</feature>
<evidence type="ECO:0008006" key="5">
    <source>
        <dbReference type="Google" id="ProtNLM"/>
    </source>
</evidence>
<dbReference type="AlphaFoldDB" id="A0A1H1RNW9"/>
<evidence type="ECO:0000256" key="1">
    <source>
        <dbReference type="SAM" id="MobiDB-lite"/>
    </source>
</evidence>
<keyword evidence="2" id="KW-0732">Signal</keyword>
<dbReference type="STRING" id="1203190.GCA_000312345_01645"/>
<dbReference type="OrthoDB" id="5182370at2"/>
<feature type="region of interest" description="Disordered" evidence="1">
    <location>
        <begin position="146"/>
        <end position="168"/>
    </location>
</feature>
<gene>
    <name evidence="3" type="ORF">SAMN04488539_1548</name>
</gene>
<evidence type="ECO:0000313" key="3">
    <source>
        <dbReference type="EMBL" id="SDS37395.1"/>
    </source>
</evidence>
<reference evidence="3 4" key="1">
    <citation type="submission" date="2016-10" db="EMBL/GenBank/DDBJ databases">
        <authorList>
            <person name="de Groot N.N."/>
        </authorList>
    </citation>
    <scope>NUCLEOTIDE SEQUENCE [LARGE SCALE GENOMIC DNA]</scope>
    <source>
        <strain evidence="3 4">DSM 45434</strain>
    </source>
</reference>
<dbReference type="eggNOG" id="COG3391">
    <property type="taxonomic scope" value="Bacteria"/>
</dbReference>
<feature type="chain" id="PRO_5038901734" description="PQQ-like domain-containing protein" evidence="2">
    <location>
        <begin position="28"/>
        <end position="398"/>
    </location>
</feature>
<protein>
    <recommendedName>
        <fullName evidence="5">PQQ-like domain-containing protein</fullName>
    </recommendedName>
</protein>
<dbReference type="Proteomes" id="UP000182237">
    <property type="component" value="Chromosome I"/>
</dbReference>
<feature type="signal peptide" evidence="2">
    <location>
        <begin position="1"/>
        <end position="27"/>
    </location>
</feature>
<dbReference type="EMBL" id="LT629765">
    <property type="protein sequence ID" value="SDS37395.1"/>
    <property type="molecule type" value="Genomic_DNA"/>
</dbReference>
<name>A0A1H1RNW9_9CORY</name>
<accession>A0A1H1RNW9</accession>
<keyword evidence="4" id="KW-1185">Reference proteome</keyword>
<organism evidence="3 4">
    <name type="scientific">Corynebacterium timonense</name>
    <dbReference type="NCBI Taxonomy" id="441500"/>
    <lineage>
        <taxon>Bacteria</taxon>
        <taxon>Bacillati</taxon>
        <taxon>Actinomycetota</taxon>
        <taxon>Actinomycetes</taxon>
        <taxon>Mycobacteriales</taxon>
        <taxon>Corynebacteriaceae</taxon>
        <taxon>Corynebacterium</taxon>
    </lineage>
</organism>
<sequence>MNTPLRRTRADLVATGAIAALSAVAVAAAVVTAPIRDADLAPAAQELTSPGELSSVPATLTESFRRVDDSPNARPLVAEGLIITHADATLTATTPEGETAWTYTRDAELCSLAEAWGKVVATYRGPAGCGDVVAIAALTGQYAGTRSAPAPDHVSGISSNDRVGYTSPSRTELWRSDLVRTVEYGAVEAPQESGMQPHQCTQTSALTRTEFLAVTEECGDGTYLRLQAATPEDARAPEIAADVTLPAGSYLVAVGQHSAAVYDPTTSRVTSYNDAGEQLWSGPAPVLADNEGPLREDATGDLPHHMTYSDGTQLLFFDPADLRLSGTFDGALGTGVAAGDRLLVATDGGIAVVDWDSATAERIIPVDRAEFTGPVSVASAGAGVVEKRGSEVVYLAAN</sequence>
<proteinExistence type="predicted"/>
<dbReference type="RefSeq" id="WP_019194453.1">
    <property type="nucleotide sequence ID" value="NZ_LT629765.1"/>
</dbReference>
<evidence type="ECO:0000256" key="2">
    <source>
        <dbReference type="SAM" id="SignalP"/>
    </source>
</evidence>
<evidence type="ECO:0000313" key="4">
    <source>
        <dbReference type="Proteomes" id="UP000182237"/>
    </source>
</evidence>